<dbReference type="InterPro" id="IPR013655">
    <property type="entry name" value="PAS_fold_3"/>
</dbReference>
<reference evidence="5 6" key="1">
    <citation type="submission" date="2019-05" db="EMBL/GenBank/DDBJ databases">
        <title>Mycolicibacterium sphagni ENV482 genome assembly.</title>
        <authorList>
            <person name="Chen W."/>
            <person name="Faulkner N.W."/>
            <person name="Hyman M.R."/>
        </authorList>
    </citation>
    <scope>NUCLEOTIDE SEQUENCE [LARGE SCALE GENOMIC DNA]</scope>
    <source>
        <strain evidence="5 6">ENV482</strain>
    </source>
</reference>
<feature type="transmembrane region" description="Helical" evidence="1">
    <location>
        <begin position="190"/>
        <end position="210"/>
    </location>
</feature>
<protein>
    <submittedName>
        <fullName evidence="5">Diguanylate cyclase</fullName>
    </submittedName>
</protein>
<evidence type="ECO:0000313" key="5">
    <source>
        <dbReference type="EMBL" id="NTY59098.1"/>
    </source>
</evidence>
<feature type="transmembrane region" description="Helical" evidence="1">
    <location>
        <begin position="20"/>
        <end position="37"/>
    </location>
</feature>
<dbReference type="PANTHER" id="PTHR46663">
    <property type="entry name" value="DIGUANYLATE CYCLASE DGCT-RELATED"/>
    <property type="match status" value="1"/>
</dbReference>
<dbReference type="SUPFAM" id="SSF55073">
    <property type="entry name" value="Nucleotide cyclase"/>
    <property type="match status" value="1"/>
</dbReference>
<dbReference type="SMART" id="SM00267">
    <property type="entry name" value="GGDEF"/>
    <property type="match status" value="1"/>
</dbReference>
<dbReference type="PANTHER" id="PTHR46663:SF4">
    <property type="entry name" value="DIGUANYLATE CYCLASE DGCT-RELATED"/>
    <property type="match status" value="1"/>
</dbReference>
<evidence type="ECO:0000259" key="4">
    <source>
        <dbReference type="PROSITE" id="PS50887"/>
    </source>
</evidence>
<dbReference type="CDD" id="cd01949">
    <property type="entry name" value="GGDEF"/>
    <property type="match status" value="1"/>
</dbReference>
<dbReference type="InterPro" id="IPR000160">
    <property type="entry name" value="GGDEF_dom"/>
</dbReference>
<dbReference type="Gene3D" id="3.30.450.20">
    <property type="entry name" value="PAS domain"/>
    <property type="match status" value="1"/>
</dbReference>
<dbReference type="PROSITE" id="PS50887">
    <property type="entry name" value="GGDEF"/>
    <property type="match status" value="1"/>
</dbReference>
<dbReference type="CDD" id="cd00130">
    <property type="entry name" value="PAS"/>
    <property type="match status" value="1"/>
</dbReference>
<dbReference type="NCBIfam" id="TIGR00254">
    <property type="entry name" value="GGDEF"/>
    <property type="match status" value="1"/>
</dbReference>
<feature type="transmembrane region" description="Helical" evidence="1">
    <location>
        <begin position="132"/>
        <end position="149"/>
    </location>
</feature>
<dbReference type="PROSITE" id="PS50113">
    <property type="entry name" value="PAC"/>
    <property type="match status" value="1"/>
</dbReference>
<evidence type="ECO:0000313" key="6">
    <source>
        <dbReference type="Proteomes" id="UP000708347"/>
    </source>
</evidence>
<dbReference type="PROSITE" id="PS50112">
    <property type="entry name" value="PAS"/>
    <property type="match status" value="1"/>
</dbReference>
<dbReference type="Pfam" id="PF00990">
    <property type="entry name" value="GGDEF"/>
    <property type="match status" value="1"/>
</dbReference>
<feature type="domain" description="PAC" evidence="3">
    <location>
        <begin position="364"/>
        <end position="416"/>
    </location>
</feature>
<dbReference type="EMBL" id="VBSB01000004">
    <property type="protein sequence ID" value="NTY59098.1"/>
    <property type="molecule type" value="Genomic_DNA"/>
</dbReference>
<dbReference type="NCBIfam" id="TIGR00229">
    <property type="entry name" value="sensory_box"/>
    <property type="match status" value="1"/>
</dbReference>
<name>A0ABX2JW81_9MYCO</name>
<feature type="transmembrane region" description="Helical" evidence="1">
    <location>
        <begin position="49"/>
        <end position="70"/>
    </location>
</feature>
<feature type="domain" description="PAS" evidence="2">
    <location>
        <begin position="307"/>
        <end position="362"/>
    </location>
</feature>
<evidence type="ECO:0000259" key="3">
    <source>
        <dbReference type="PROSITE" id="PS50113"/>
    </source>
</evidence>
<keyword evidence="1" id="KW-0472">Membrane</keyword>
<proteinExistence type="predicted"/>
<dbReference type="InterPro" id="IPR000014">
    <property type="entry name" value="PAS"/>
</dbReference>
<gene>
    <name evidence="5" type="ORF">FEG63_05950</name>
</gene>
<accession>A0ABX2JW81</accession>
<dbReference type="Pfam" id="PF08447">
    <property type="entry name" value="PAS_3"/>
    <property type="match status" value="1"/>
</dbReference>
<dbReference type="RefSeq" id="WP_174397032.1">
    <property type="nucleotide sequence ID" value="NZ_VBSB01000004.1"/>
</dbReference>
<keyword evidence="1" id="KW-0812">Transmembrane</keyword>
<feature type="transmembrane region" description="Helical" evidence="1">
    <location>
        <begin position="230"/>
        <end position="253"/>
    </location>
</feature>
<dbReference type="InterPro" id="IPR035965">
    <property type="entry name" value="PAS-like_dom_sf"/>
</dbReference>
<feature type="transmembrane region" description="Helical" evidence="1">
    <location>
        <begin position="82"/>
        <end position="102"/>
    </location>
</feature>
<organism evidence="5 6">
    <name type="scientific">Mycolicibacterium sphagni</name>
    <dbReference type="NCBI Taxonomy" id="1786"/>
    <lineage>
        <taxon>Bacteria</taxon>
        <taxon>Bacillati</taxon>
        <taxon>Actinomycetota</taxon>
        <taxon>Actinomycetes</taxon>
        <taxon>Mycobacteriales</taxon>
        <taxon>Mycobacteriaceae</taxon>
        <taxon>Mycolicibacterium</taxon>
    </lineage>
</organism>
<evidence type="ECO:0000259" key="2">
    <source>
        <dbReference type="PROSITE" id="PS50112"/>
    </source>
</evidence>
<comment type="caution">
    <text evidence="5">The sequence shown here is derived from an EMBL/GenBank/DDBJ whole genome shotgun (WGS) entry which is preliminary data.</text>
</comment>
<sequence>MGEVSPHLGVEAKLARWGRAVVVVVLVVAALDWVGWATGVEGLTRVYLAWPQMVPWSALWLVGLAVAILVQTGQPSRRRVWAGRGLAMMVGACAVVVLAEYVSGRSLGLDQMWFGEAVRTLQSTWPGRPSPLTASSVLILAAAVALTRVDRRWTCVVWSVCVMGAGAIPCFGVVAYVFGSMRLVGVTPSTGMAISTAVAVLLLVVATLVARPDRPPLAWLLARPDGVALLRLYGLAITFVFLVALSRLTFLGLGRSQNAAFSLSLVVGTVLAVSVGFRLRNQEQSLLKDRADAEMRYHILANNAVDIIVHLRGSRVVWISPSVEVAFGGPPKQWIGSGFRLRIHPDDLDTLANALHRITNGDSVLQRFRVRSFDGRYHWVDGHGKPYMDAEGNVDGLIAALRIADDRVKAEQQLERLARFDTLTGLANRAEAISRLESALAQPPANGAHLGILFCDIDHFKTINDTWGHGIGDTVLATLAARVSESVRHGDTVGRTGGDEILVVLPGVHSIDEVARIGEQIRRRAAEPIHQSGTTIHATMSIGATIADPGESVASITARADAAMYQAKSSNRNTVIQVEPARLPRPIAR</sequence>
<keyword evidence="1" id="KW-1133">Transmembrane helix</keyword>
<evidence type="ECO:0000256" key="1">
    <source>
        <dbReference type="SAM" id="Phobius"/>
    </source>
</evidence>
<dbReference type="InterPro" id="IPR000700">
    <property type="entry name" value="PAS-assoc_C"/>
</dbReference>
<dbReference type="InterPro" id="IPR052163">
    <property type="entry name" value="DGC-Regulatory_Protein"/>
</dbReference>
<feature type="transmembrane region" description="Helical" evidence="1">
    <location>
        <begin position="259"/>
        <end position="279"/>
    </location>
</feature>
<dbReference type="InterPro" id="IPR043128">
    <property type="entry name" value="Rev_trsase/Diguanyl_cyclase"/>
</dbReference>
<dbReference type="Proteomes" id="UP000708347">
    <property type="component" value="Unassembled WGS sequence"/>
</dbReference>
<dbReference type="Gene3D" id="3.30.70.270">
    <property type="match status" value="1"/>
</dbReference>
<keyword evidence="6" id="KW-1185">Reference proteome</keyword>
<dbReference type="InterPro" id="IPR029787">
    <property type="entry name" value="Nucleotide_cyclase"/>
</dbReference>
<feature type="transmembrane region" description="Helical" evidence="1">
    <location>
        <begin position="156"/>
        <end position="178"/>
    </location>
</feature>
<feature type="domain" description="GGDEF" evidence="4">
    <location>
        <begin position="448"/>
        <end position="580"/>
    </location>
</feature>
<dbReference type="SUPFAM" id="SSF55785">
    <property type="entry name" value="PYP-like sensor domain (PAS domain)"/>
    <property type="match status" value="1"/>
</dbReference>